<feature type="domain" description="Cation-transporting P-type ATPase C-terminal" evidence="10">
    <location>
        <begin position="943"/>
        <end position="1116"/>
    </location>
</feature>
<dbReference type="Pfam" id="PF00689">
    <property type="entry name" value="Cation_ATPase_C"/>
    <property type="match status" value="1"/>
</dbReference>
<dbReference type="Gene3D" id="3.40.1110.10">
    <property type="entry name" value="Calcium-transporting ATPase, cytoplasmic domain N"/>
    <property type="match status" value="1"/>
</dbReference>
<dbReference type="InterPro" id="IPR036412">
    <property type="entry name" value="HAD-like_sf"/>
</dbReference>
<evidence type="ECO:0000256" key="3">
    <source>
        <dbReference type="ARBA" id="ARBA00022723"/>
    </source>
</evidence>
<accession>A0A4Y7IB04</accession>
<sequence length="1129" mass="125233">MVTTTTISIPTAATITTTSDRTDDFESLLRFEILPHNHTYSSSSQPKTQYAWDRISGKIYIDGVLAKMKQIHTPPTSVATGSSSPQYHGHDQCSVTEAQQQEVGPINVADFSCAYVSNAVADAQAASSQLNMDNRTDESEQLIDTHLQADDNTPVILAASSVVTSDAFASQNSEIIAIDTDHHHNNMEQNVVHVDDDQSVVAPLITSTLISKEILSSIVKDRNFRVLRDLGGLEGVAAKLDTNLDHGICISTEDLRNRKNRYGSNIYGEELLNTSRSFFNIVLKPTLVNWNIFLLLCVASLSLGSGIKEDPRVNNLGWFDGTAIFVAIFLLVAIPAYRNYKAFRKSQDILNYIEVLRCLKRQLIAVSEIVVGDVVFLKTEDWVPADGLFIDGNKLKLDDDDSRYIDRVENPFLCYGAKVIEGSGHMLVTSVGNNTSLGEMMMSTTTNDCDLKEQSPFQVKLDKLSSAVQNISMILTIFILGVALLMKLFLRKRNGKVGSSNQINKKSEIQELTRSVEKMLSKRRSIGRSLKTMLSLLLVGIQEGLPLIFTLFFFFWNEKMKKNYQVLIRRPCLDVKMGSVTTLICTIEGLITSNQMEVSVFYIGDQEAKRGDDIQTFVTSKDVIEAIHDGIVSTLPQVHMFDQNLASSIEDPLLHWPELKLRMNEIEVERGRRKVLAAKSFCFGKRLSAFLLKKDNDAEETIHLHWKGTAETILAMCSTCYDNGGIVHPMDDEKRAAFTQRIESIDTKGLEPIAFACRRIDIDGNDDEVVDYSGFLYEDGLTWVGLLGLKYSHCSDEKSDAVAEFLKAGVSIKLVSSQRLSVLKTIAMESGILPVTDLEAANSMIEGEEFRNLSNADRFNIVDQIVVMGSSLPSDKLLFVQCLKKEGEIVAVTGTTLSDSPSLKAADVGILMGKRNINSEMAKENSGSSLVINLVTTISTGDSPFPSLQLLLVNLIVSSLAAFAMLTIPPKTEELLEMKPIKHSDEPLISKPMWRNILVHVCYQAVVLLSFQFIKTGLSDSVKSAIIFNGFVLYNILNQLSARDIEKKNVFKGLSCFFEGKTYRFLVAVGVPIFLLVVVMEFAAKYTDVAKLTLFQWVICFVFAFTSLPVDCIGKYLLPSACFFTNIGN</sequence>
<feature type="transmembrane region" description="Helical" evidence="8">
    <location>
        <begin position="316"/>
        <end position="337"/>
    </location>
</feature>
<feature type="transmembrane region" description="Helical" evidence="8">
    <location>
        <begin position="1095"/>
        <end position="1118"/>
    </location>
</feature>
<evidence type="ECO:0000259" key="9">
    <source>
        <dbReference type="Pfam" id="PF00122"/>
    </source>
</evidence>
<keyword evidence="3" id="KW-0479">Metal-binding</keyword>
<dbReference type="Gene3D" id="2.70.150.10">
    <property type="entry name" value="Calcium-transporting ATPase, cytoplasmic transduction domain A"/>
    <property type="match status" value="1"/>
</dbReference>
<feature type="domain" description="P-type ATPase A" evidence="9">
    <location>
        <begin position="358"/>
        <end position="442"/>
    </location>
</feature>
<evidence type="ECO:0000256" key="8">
    <source>
        <dbReference type="SAM" id="Phobius"/>
    </source>
</evidence>
<dbReference type="InterPro" id="IPR023214">
    <property type="entry name" value="HAD_sf"/>
</dbReference>
<dbReference type="PANTHER" id="PTHR24093:SF470">
    <property type="entry name" value="CALCIUM-TRANSPORTING ATPASE 12, PLASMA MEMBRANE-TYPE-LIKE"/>
    <property type="match status" value="1"/>
</dbReference>
<evidence type="ECO:0000256" key="5">
    <source>
        <dbReference type="ARBA" id="ARBA00022842"/>
    </source>
</evidence>
<proteinExistence type="predicted"/>
<dbReference type="InterPro" id="IPR023298">
    <property type="entry name" value="ATPase_P-typ_TM_dom_sf"/>
</dbReference>
<keyword evidence="5" id="KW-0460">Magnesium</keyword>
<dbReference type="Proteomes" id="UP000316621">
    <property type="component" value="Chromosome 1"/>
</dbReference>
<dbReference type="GO" id="GO:0005886">
    <property type="term" value="C:plasma membrane"/>
    <property type="evidence" value="ECO:0007669"/>
    <property type="project" value="TreeGrafter"/>
</dbReference>
<organism evidence="11 12">
    <name type="scientific">Papaver somniferum</name>
    <name type="common">Opium poppy</name>
    <dbReference type="NCBI Taxonomy" id="3469"/>
    <lineage>
        <taxon>Eukaryota</taxon>
        <taxon>Viridiplantae</taxon>
        <taxon>Streptophyta</taxon>
        <taxon>Embryophyta</taxon>
        <taxon>Tracheophyta</taxon>
        <taxon>Spermatophyta</taxon>
        <taxon>Magnoliopsida</taxon>
        <taxon>Ranunculales</taxon>
        <taxon>Papaveraceae</taxon>
        <taxon>Papaveroideae</taxon>
        <taxon>Papaver</taxon>
    </lineage>
</organism>
<keyword evidence="6 8" id="KW-1133">Transmembrane helix</keyword>
<dbReference type="InterPro" id="IPR059000">
    <property type="entry name" value="ATPase_P-type_domA"/>
</dbReference>
<protein>
    <submittedName>
        <fullName evidence="11">Uncharacterized protein</fullName>
    </submittedName>
</protein>
<keyword evidence="4" id="KW-0106">Calcium</keyword>
<dbReference type="GO" id="GO:0046872">
    <property type="term" value="F:metal ion binding"/>
    <property type="evidence" value="ECO:0007669"/>
    <property type="project" value="UniProtKB-KW"/>
</dbReference>
<dbReference type="SUPFAM" id="SSF56784">
    <property type="entry name" value="HAD-like"/>
    <property type="match status" value="1"/>
</dbReference>
<evidence type="ECO:0000256" key="4">
    <source>
        <dbReference type="ARBA" id="ARBA00022837"/>
    </source>
</evidence>
<evidence type="ECO:0000256" key="7">
    <source>
        <dbReference type="ARBA" id="ARBA00023136"/>
    </source>
</evidence>
<evidence type="ECO:0000256" key="6">
    <source>
        <dbReference type="ARBA" id="ARBA00022989"/>
    </source>
</evidence>
<reference evidence="11 12" key="1">
    <citation type="journal article" date="2018" name="Science">
        <title>The opium poppy genome and morphinan production.</title>
        <authorList>
            <person name="Guo L."/>
            <person name="Winzer T."/>
            <person name="Yang X."/>
            <person name="Li Y."/>
            <person name="Ning Z."/>
            <person name="He Z."/>
            <person name="Teodor R."/>
            <person name="Lu Y."/>
            <person name="Bowser T.A."/>
            <person name="Graham I.A."/>
            <person name="Ye K."/>
        </authorList>
    </citation>
    <scope>NUCLEOTIDE SEQUENCE [LARGE SCALE GENOMIC DNA]</scope>
    <source>
        <strain evidence="12">cv. HN1</strain>
        <tissue evidence="11">Leaves</tissue>
    </source>
</reference>
<dbReference type="PANTHER" id="PTHR24093">
    <property type="entry name" value="CATION TRANSPORTING ATPASE"/>
    <property type="match status" value="1"/>
</dbReference>
<evidence type="ECO:0000313" key="12">
    <source>
        <dbReference type="Proteomes" id="UP000316621"/>
    </source>
</evidence>
<dbReference type="GO" id="GO:0000166">
    <property type="term" value="F:nucleotide binding"/>
    <property type="evidence" value="ECO:0007669"/>
    <property type="project" value="InterPro"/>
</dbReference>
<evidence type="ECO:0000256" key="2">
    <source>
        <dbReference type="ARBA" id="ARBA00022692"/>
    </source>
</evidence>
<name>A0A4Y7IB04_PAPSO</name>
<dbReference type="Gramene" id="RZC46097">
    <property type="protein sequence ID" value="RZC46097"/>
    <property type="gene ID" value="C5167_039036"/>
</dbReference>
<dbReference type="Gene3D" id="3.40.50.1000">
    <property type="entry name" value="HAD superfamily/HAD-like"/>
    <property type="match status" value="1"/>
</dbReference>
<evidence type="ECO:0000313" key="11">
    <source>
        <dbReference type="EMBL" id="RZC46097.1"/>
    </source>
</evidence>
<evidence type="ECO:0000256" key="1">
    <source>
        <dbReference type="ARBA" id="ARBA00004370"/>
    </source>
</evidence>
<dbReference type="SUPFAM" id="SSF81653">
    <property type="entry name" value="Calcium ATPase, transduction domain A"/>
    <property type="match status" value="1"/>
</dbReference>
<dbReference type="GO" id="GO:0005388">
    <property type="term" value="F:P-type calcium transporter activity"/>
    <property type="evidence" value="ECO:0007669"/>
    <property type="project" value="TreeGrafter"/>
</dbReference>
<dbReference type="Pfam" id="PF13246">
    <property type="entry name" value="Cation_ATPase"/>
    <property type="match status" value="1"/>
</dbReference>
<gene>
    <name evidence="11" type="ORF">C5167_039036</name>
</gene>
<dbReference type="EMBL" id="CM010715">
    <property type="protein sequence ID" value="RZC46097.1"/>
    <property type="molecule type" value="Genomic_DNA"/>
</dbReference>
<keyword evidence="12" id="KW-1185">Reference proteome</keyword>
<feature type="transmembrane region" description="Helical" evidence="8">
    <location>
        <begin position="287"/>
        <end position="304"/>
    </location>
</feature>
<keyword evidence="2 8" id="KW-0812">Transmembrane</keyword>
<feature type="transmembrane region" description="Helical" evidence="8">
    <location>
        <begin position="533"/>
        <end position="556"/>
    </location>
</feature>
<dbReference type="STRING" id="3469.A0A4Y7IB04"/>
<dbReference type="SUPFAM" id="SSF81665">
    <property type="entry name" value="Calcium ATPase, transmembrane domain M"/>
    <property type="match status" value="1"/>
</dbReference>
<keyword evidence="7 8" id="KW-0472">Membrane</keyword>
<evidence type="ECO:0000259" key="10">
    <source>
        <dbReference type="Pfam" id="PF00689"/>
    </source>
</evidence>
<dbReference type="AlphaFoldDB" id="A0A4Y7IB04"/>
<dbReference type="InterPro" id="IPR023299">
    <property type="entry name" value="ATPase_P-typ_cyto_dom_N"/>
</dbReference>
<feature type="transmembrane region" description="Helical" evidence="8">
    <location>
        <begin position="471"/>
        <end position="490"/>
    </location>
</feature>
<dbReference type="PRINTS" id="PR00119">
    <property type="entry name" value="CATATPASE"/>
</dbReference>
<dbReference type="Pfam" id="PF00122">
    <property type="entry name" value="E1-E2_ATPase"/>
    <property type="match status" value="1"/>
</dbReference>
<dbReference type="Gene3D" id="1.20.1110.10">
    <property type="entry name" value="Calcium-transporting ATPase, transmembrane domain"/>
    <property type="match status" value="3"/>
</dbReference>
<dbReference type="InterPro" id="IPR008250">
    <property type="entry name" value="ATPase_P-typ_transduc_dom_A_sf"/>
</dbReference>
<dbReference type="InterPro" id="IPR006068">
    <property type="entry name" value="ATPase_P-typ_cation-transptr_C"/>
</dbReference>
<feature type="transmembrane region" description="Helical" evidence="8">
    <location>
        <begin position="1063"/>
        <end position="1083"/>
    </location>
</feature>
<comment type="subcellular location">
    <subcellularLocation>
        <location evidence="1">Membrane</location>
    </subcellularLocation>
</comment>
<dbReference type="SUPFAM" id="SSF81660">
    <property type="entry name" value="Metal cation-transporting ATPase, ATP-binding domain N"/>
    <property type="match status" value="1"/>
</dbReference>